<dbReference type="RefSeq" id="WP_074851599.1">
    <property type="nucleotide sequence ID" value="NZ_FNLM01000034.1"/>
</dbReference>
<name>A0A1H2K8P4_9ACTN</name>
<feature type="region of interest" description="Disordered" evidence="1">
    <location>
        <begin position="1"/>
        <end position="21"/>
    </location>
</feature>
<dbReference type="STRING" id="158898.SAMN04488548_1342978"/>
<dbReference type="Gene3D" id="2.30.29.80">
    <property type="match status" value="1"/>
</dbReference>
<protein>
    <recommendedName>
        <fullName evidence="4">DUF1508 domain-containing protein</fullName>
    </recommendedName>
</protein>
<evidence type="ECO:0000256" key="1">
    <source>
        <dbReference type="SAM" id="MobiDB-lite"/>
    </source>
</evidence>
<dbReference type="OrthoDB" id="9802792at2"/>
<proteinExistence type="predicted"/>
<dbReference type="AlphaFoldDB" id="A0A1H2K8P4"/>
<feature type="compositionally biased region" description="Polar residues" evidence="1">
    <location>
        <begin position="1"/>
        <end position="10"/>
    </location>
</feature>
<dbReference type="SUPFAM" id="SSF160113">
    <property type="entry name" value="YegP-like"/>
    <property type="match status" value="1"/>
</dbReference>
<reference evidence="2 3" key="1">
    <citation type="submission" date="2016-10" db="EMBL/GenBank/DDBJ databases">
        <authorList>
            <person name="de Groot N.N."/>
        </authorList>
    </citation>
    <scope>NUCLEOTIDE SEQUENCE [LARGE SCALE GENOMIC DNA]</scope>
    <source>
        <strain evidence="2 3">DSM 44215</strain>
    </source>
</reference>
<sequence>MTTTELSPNAAQFAATAQVPTKKKARPDRDLVIYSTKSGKWHWKLMSPNGKLVQARSGPDGYKRRDDATTAGRRLLATLADSAIRLVVHKVDGTIDDRGLIS</sequence>
<dbReference type="Proteomes" id="UP000183180">
    <property type="component" value="Unassembled WGS sequence"/>
</dbReference>
<accession>A0A1H2K8P4</accession>
<dbReference type="EMBL" id="FNLM01000034">
    <property type="protein sequence ID" value="SDU65074.1"/>
    <property type="molecule type" value="Genomic_DNA"/>
</dbReference>
<organism evidence="2 3">
    <name type="scientific">Gordonia westfalica</name>
    <dbReference type="NCBI Taxonomy" id="158898"/>
    <lineage>
        <taxon>Bacteria</taxon>
        <taxon>Bacillati</taxon>
        <taxon>Actinomycetota</taxon>
        <taxon>Actinomycetes</taxon>
        <taxon>Mycobacteriales</taxon>
        <taxon>Gordoniaceae</taxon>
        <taxon>Gordonia</taxon>
    </lineage>
</organism>
<evidence type="ECO:0000313" key="3">
    <source>
        <dbReference type="Proteomes" id="UP000183180"/>
    </source>
</evidence>
<evidence type="ECO:0000313" key="2">
    <source>
        <dbReference type="EMBL" id="SDU65074.1"/>
    </source>
</evidence>
<gene>
    <name evidence="2" type="ORF">SAMN04488548_1342978</name>
</gene>
<dbReference type="InterPro" id="IPR036913">
    <property type="entry name" value="YegP-like_sf"/>
</dbReference>
<evidence type="ECO:0008006" key="4">
    <source>
        <dbReference type="Google" id="ProtNLM"/>
    </source>
</evidence>